<organism evidence="1 2">
    <name type="scientific">Cichorium intybus</name>
    <name type="common">Chicory</name>
    <dbReference type="NCBI Taxonomy" id="13427"/>
    <lineage>
        <taxon>Eukaryota</taxon>
        <taxon>Viridiplantae</taxon>
        <taxon>Streptophyta</taxon>
        <taxon>Embryophyta</taxon>
        <taxon>Tracheophyta</taxon>
        <taxon>Spermatophyta</taxon>
        <taxon>Magnoliopsida</taxon>
        <taxon>eudicotyledons</taxon>
        <taxon>Gunneridae</taxon>
        <taxon>Pentapetalae</taxon>
        <taxon>asterids</taxon>
        <taxon>campanulids</taxon>
        <taxon>Asterales</taxon>
        <taxon>Asteraceae</taxon>
        <taxon>Cichorioideae</taxon>
        <taxon>Cichorieae</taxon>
        <taxon>Cichoriinae</taxon>
        <taxon>Cichorium</taxon>
    </lineage>
</organism>
<keyword evidence="2" id="KW-1185">Reference proteome</keyword>
<reference evidence="2" key="1">
    <citation type="journal article" date="2022" name="Mol. Ecol. Resour.">
        <title>The genomes of chicory, endive, great burdock and yacon provide insights into Asteraceae palaeo-polyploidization history and plant inulin production.</title>
        <authorList>
            <person name="Fan W."/>
            <person name="Wang S."/>
            <person name="Wang H."/>
            <person name="Wang A."/>
            <person name="Jiang F."/>
            <person name="Liu H."/>
            <person name="Zhao H."/>
            <person name="Xu D."/>
            <person name="Zhang Y."/>
        </authorList>
    </citation>
    <scope>NUCLEOTIDE SEQUENCE [LARGE SCALE GENOMIC DNA]</scope>
    <source>
        <strain evidence="2">cv. Punajuju</strain>
    </source>
</reference>
<evidence type="ECO:0000313" key="1">
    <source>
        <dbReference type="EMBL" id="KAI3689621.1"/>
    </source>
</evidence>
<gene>
    <name evidence="1" type="ORF">L2E82_47584</name>
</gene>
<protein>
    <submittedName>
        <fullName evidence="1">Uncharacterized protein</fullName>
    </submittedName>
</protein>
<reference evidence="1 2" key="2">
    <citation type="journal article" date="2022" name="Mol. Ecol. Resour.">
        <title>The genomes of chicory, endive, great burdock and yacon provide insights into Asteraceae paleo-polyploidization history and plant inulin production.</title>
        <authorList>
            <person name="Fan W."/>
            <person name="Wang S."/>
            <person name="Wang H."/>
            <person name="Wang A."/>
            <person name="Jiang F."/>
            <person name="Liu H."/>
            <person name="Zhao H."/>
            <person name="Xu D."/>
            <person name="Zhang Y."/>
        </authorList>
    </citation>
    <scope>NUCLEOTIDE SEQUENCE [LARGE SCALE GENOMIC DNA]</scope>
    <source>
        <strain evidence="2">cv. Punajuju</strain>
        <tissue evidence="1">Leaves</tissue>
    </source>
</reference>
<name>A0ACB8YWY6_CICIN</name>
<dbReference type="EMBL" id="CM042017">
    <property type="protein sequence ID" value="KAI3689621.1"/>
    <property type="molecule type" value="Genomic_DNA"/>
</dbReference>
<dbReference type="Proteomes" id="UP001055811">
    <property type="component" value="Linkage Group LG09"/>
</dbReference>
<proteinExistence type="predicted"/>
<evidence type="ECO:0000313" key="2">
    <source>
        <dbReference type="Proteomes" id="UP001055811"/>
    </source>
</evidence>
<sequence>MNKNMRKAYHSAAIADPAMVTMNRQKQIHQNSGLEIRIILSMDLAYLFLLNPVHQSRRPNHRVIFSINKIGRQWRDRDESFLAKTRNESYPSSVSNQRGYDPVDDVLI</sequence>
<accession>A0ACB8YWY6</accession>
<comment type="caution">
    <text evidence="1">The sequence shown here is derived from an EMBL/GenBank/DDBJ whole genome shotgun (WGS) entry which is preliminary data.</text>
</comment>